<evidence type="ECO:0000313" key="2">
    <source>
        <dbReference type="Proteomes" id="UP000620064"/>
    </source>
</evidence>
<comment type="caution">
    <text evidence="1">The sequence shown here is derived from an EMBL/GenBank/DDBJ whole genome shotgun (WGS) entry which is preliminary data.</text>
</comment>
<sequence length="167" mass="18797">MKNLSDLKKRKEELKQNIADIEQKLSFENPKESLSAFTNGMSDQFLADKIDDEGNHQLSLKTGEILSFVTGGATDNFLKTKINEYGEQKLGINTTNIIGSVTENALKLGVAAMVTNYAKKNLYHSSWKKKAIGIGIIYLAPYAIKFFREKLDDYQKQETLKSLNKVI</sequence>
<reference evidence="2" key="1">
    <citation type="journal article" date="2019" name="Int. J. Syst. Evol. Microbiol.">
        <title>The Global Catalogue of Microorganisms (GCM) 10K type strain sequencing project: providing services to taxonomists for standard genome sequencing and annotation.</title>
        <authorList>
            <consortium name="The Broad Institute Genomics Platform"/>
            <consortium name="The Broad Institute Genome Sequencing Center for Infectious Disease"/>
            <person name="Wu L."/>
            <person name="Ma J."/>
        </authorList>
    </citation>
    <scope>NUCLEOTIDE SEQUENCE [LARGE SCALE GENOMIC DNA]</scope>
    <source>
        <strain evidence="2">CGMCC 1.7656</strain>
    </source>
</reference>
<keyword evidence="2" id="KW-1185">Reference proteome</keyword>
<gene>
    <name evidence="1" type="ORF">GCM10010992_20330</name>
</gene>
<dbReference type="RefSeq" id="WP_188618006.1">
    <property type="nucleotide sequence ID" value="NZ_BMLV01000004.1"/>
</dbReference>
<dbReference type="EMBL" id="BMLV01000004">
    <property type="protein sequence ID" value="GGP05176.1"/>
    <property type="molecule type" value="Genomic_DNA"/>
</dbReference>
<proteinExistence type="predicted"/>
<dbReference type="Proteomes" id="UP000620064">
    <property type="component" value="Unassembled WGS sequence"/>
</dbReference>
<accession>A0ABQ2NLF3</accession>
<name>A0ABQ2NLF3_9FLAO</name>
<evidence type="ECO:0000313" key="1">
    <source>
        <dbReference type="EMBL" id="GGP05176.1"/>
    </source>
</evidence>
<protein>
    <recommendedName>
        <fullName evidence="3">Phosphoribosyl-ATP pyrophosphatase</fullName>
    </recommendedName>
</protein>
<organism evidence="1 2">
    <name type="scientific">Cloacibacterium rupense</name>
    <dbReference type="NCBI Taxonomy" id="517423"/>
    <lineage>
        <taxon>Bacteria</taxon>
        <taxon>Pseudomonadati</taxon>
        <taxon>Bacteroidota</taxon>
        <taxon>Flavobacteriia</taxon>
        <taxon>Flavobacteriales</taxon>
        <taxon>Weeksellaceae</taxon>
    </lineage>
</organism>
<evidence type="ECO:0008006" key="3">
    <source>
        <dbReference type="Google" id="ProtNLM"/>
    </source>
</evidence>